<dbReference type="Gene3D" id="1.10.357.10">
    <property type="entry name" value="Tetracycline Repressor, domain 2"/>
    <property type="match status" value="1"/>
</dbReference>
<evidence type="ECO:0000256" key="1">
    <source>
        <dbReference type="ARBA" id="ARBA00023015"/>
    </source>
</evidence>
<evidence type="ECO:0000259" key="6">
    <source>
        <dbReference type="PROSITE" id="PS50977"/>
    </source>
</evidence>
<dbReference type="PANTHER" id="PTHR30055">
    <property type="entry name" value="HTH-TYPE TRANSCRIPTIONAL REGULATOR RUTR"/>
    <property type="match status" value="1"/>
</dbReference>
<keyword evidence="2 4" id="KW-0238">DNA-binding</keyword>
<dbReference type="SUPFAM" id="SSF46689">
    <property type="entry name" value="Homeodomain-like"/>
    <property type="match status" value="1"/>
</dbReference>
<feature type="DNA-binding region" description="H-T-H motif" evidence="4">
    <location>
        <begin position="13"/>
        <end position="32"/>
    </location>
</feature>
<dbReference type="PANTHER" id="PTHR30055:SF234">
    <property type="entry name" value="HTH-TYPE TRANSCRIPTIONAL REGULATOR BETI"/>
    <property type="match status" value="1"/>
</dbReference>
<feature type="domain" description="HTH tetR-type" evidence="6">
    <location>
        <begin position="1"/>
        <end position="50"/>
    </location>
</feature>
<dbReference type="PROSITE" id="PS50977">
    <property type="entry name" value="HTH_TETR_2"/>
    <property type="match status" value="1"/>
</dbReference>
<evidence type="ECO:0000256" key="5">
    <source>
        <dbReference type="SAM" id="MobiDB-lite"/>
    </source>
</evidence>
<evidence type="ECO:0000313" key="8">
    <source>
        <dbReference type="Proteomes" id="UP001596074"/>
    </source>
</evidence>
<comment type="caution">
    <text evidence="7">The sequence shown here is derived from an EMBL/GenBank/DDBJ whole genome shotgun (WGS) entry which is preliminary data.</text>
</comment>
<evidence type="ECO:0000313" key="7">
    <source>
        <dbReference type="EMBL" id="MFC5748978.1"/>
    </source>
</evidence>
<organism evidence="7 8">
    <name type="scientific">Actinomadura rugatobispora</name>
    <dbReference type="NCBI Taxonomy" id="1994"/>
    <lineage>
        <taxon>Bacteria</taxon>
        <taxon>Bacillati</taxon>
        <taxon>Actinomycetota</taxon>
        <taxon>Actinomycetes</taxon>
        <taxon>Streptosporangiales</taxon>
        <taxon>Thermomonosporaceae</taxon>
        <taxon>Actinomadura</taxon>
    </lineage>
</organism>
<evidence type="ECO:0000256" key="4">
    <source>
        <dbReference type="PROSITE-ProRule" id="PRU00335"/>
    </source>
</evidence>
<dbReference type="Pfam" id="PF17754">
    <property type="entry name" value="TetR_C_14"/>
    <property type="match status" value="1"/>
</dbReference>
<keyword evidence="1" id="KW-0805">Transcription regulation</keyword>
<dbReference type="Gene3D" id="1.10.10.60">
    <property type="entry name" value="Homeodomain-like"/>
    <property type="match status" value="1"/>
</dbReference>
<dbReference type="InterPro" id="IPR050109">
    <property type="entry name" value="HTH-type_TetR-like_transc_reg"/>
</dbReference>
<sequence>MALLAERGYAGCTMAELARELGISVRTLHRYFPVKADIVWSPIERVLDDRRAVLDASDPDEPPMDVLRRAICSSLRDMAADQEHLRAAVRLVSATPELAVSERIRLGTDVNRDFLARRLPDNAWPPLAEVLSAAISATTMAAMSWWADQPPGVHAPHTVVDEALRKLQWGFTDHPIDGSGPQDHPPGHRR</sequence>
<protein>
    <submittedName>
        <fullName evidence="7">TetR/AcrR family transcriptional regulator</fullName>
    </submittedName>
</protein>
<dbReference type="InterPro" id="IPR001647">
    <property type="entry name" value="HTH_TetR"/>
</dbReference>
<evidence type="ECO:0000256" key="3">
    <source>
        <dbReference type="ARBA" id="ARBA00023163"/>
    </source>
</evidence>
<feature type="region of interest" description="Disordered" evidence="5">
    <location>
        <begin position="171"/>
        <end position="190"/>
    </location>
</feature>
<reference evidence="8" key="1">
    <citation type="journal article" date="2019" name="Int. J. Syst. Evol. Microbiol.">
        <title>The Global Catalogue of Microorganisms (GCM) 10K type strain sequencing project: providing services to taxonomists for standard genome sequencing and annotation.</title>
        <authorList>
            <consortium name="The Broad Institute Genomics Platform"/>
            <consortium name="The Broad Institute Genome Sequencing Center for Infectious Disease"/>
            <person name="Wu L."/>
            <person name="Ma J."/>
        </authorList>
    </citation>
    <scope>NUCLEOTIDE SEQUENCE [LARGE SCALE GENOMIC DNA]</scope>
    <source>
        <strain evidence="8">KCTC 42087</strain>
    </source>
</reference>
<evidence type="ECO:0000256" key="2">
    <source>
        <dbReference type="ARBA" id="ARBA00023125"/>
    </source>
</evidence>
<proteinExistence type="predicted"/>
<name>A0ABW1A2C8_9ACTN</name>
<gene>
    <name evidence="7" type="ORF">ACFPZN_25465</name>
</gene>
<keyword evidence="3" id="KW-0804">Transcription</keyword>
<accession>A0ABW1A2C8</accession>
<dbReference type="Proteomes" id="UP001596074">
    <property type="component" value="Unassembled WGS sequence"/>
</dbReference>
<keyword evidence="8" id="KW-1185">Reference proteome</keyword>
<dbReference type="InterPro" id="IPR041347">
    <property type="entry name" value="MftR_C"/>
</dbReference>
<dbReference type="Pfam" id="PF00440">
    <property type="entry name" value="TetR_N"/>
    <property type="match status" value="1"/>
</dbReference>
<dbReference type="EMBL" id="JBHSON010000037">
    <property type="protein sequence ID" value="MFC5748978.1"/>
    <property type="molecule type" value="Genomic_DNA"/>
</dbReference>
<dbReference type="InterPro" id="IPR009057">
    <property type="entry name" value="Homeodomain-like_sf"/>
</dbReference>